<keyword evidence="13" id="KW-1185">Reference proteome</keyword>
<evidence type="ECO:0000313" key="13">
    <source>
        <dbReference type="Proteomes" id="UP000237144"/>
    </source>
</evidence>
<dbReference type="EC" id="2.7.11.1" evidence="1"/>
<organism evidence="12 13">
    <name type="scientific">Rhodotorula taiwanensis</name>
    <dbReference type="NCBI Taxonomy" id="741276"/>
    <lineage>
        <taxon>Eukaryota</taxon>
        <taxon>Fungi</taxon>
        <taxon>Dikarya</taxon>
        <taxon>Basidiomycota</taxon>
        <taxon>Pucciniomycotina</taxon>
        <taxon>Microbotryomycetes</taxon>
        <taxon>Sporidiobolales</taxon>
        <taxon>Sporidiobolaceae</taxon>
        <taxon>Rhodotorula</taxon>
    </lineage>
</organism>
<dbReference type="Gene3D" id="1.10.510.10">
    <property type="entry name" value="Transferase(Phosphotransferase) domain 1"/>
    <property type="match status" value="2"/>
</dbReference>
<dbReference type="Proteomes" id="UP000237144">
    <property type="component" value="Unassembled WGS sequence"/>
</dbReference>
<comment type="caution">
    <text evidence="12">The sequence shown here is derived from an EMBL/GenBank/DDBJ whole genome shotgun (WGS) entry which is preliminary data.</text>
</comment>
<feature type="compositionally biased region" description="Low complexity" evidence="10">
    <location>
        <begin position="216"/>
        <end position="238"/>
    </location>
</feature>
<dbReference type="InterPro" id="IPR011009">
    <property type="entry name" value="Kinase-like_dom_sf"/>
</dbReference>
<dbReference type="PANTHER" id="PTHR45998:SF2">
    <property type="entry name" value="SERINE_THREONINE-PROTEIN KINASE 16"/>
    <property type="match status" value="1"/>
</dbReference>
<evidence type="ECO:0000256" key="5">
    <source>
        <dbReference type="ARBA" id="ARBA00022777"/>
    </source>
</evidence>
<proteinExistence type="predicted"/>
<feature type="compositionally biased region" description="Acidic residues" evidence="10">
    <location>
        <begin position="256"/>
        <end position="268"/>
    </location>
</feature>
<dbReference type="GO" id="GO:0005773">
    <property type="term" value="C:vacuole"/>
    <property type="evidence" value="ECO:0007669"/>
    <property type="project" value="GOC"/>
</dbReference>
<evidence type="ECO:0000256" key="8">
    <source>
        <dbReference type="ARBA" id="ARBA00048679"/>
    </source>
</evidence>
<dbReference type="InterPro" id="IPR000719">
    <property type="entry name" value="Prot_kinase_dom"/>
</dbReference>
<dbReference type="InterPro" id="IPR017441">
    <property type="entry name" value="Protein_kinase_ATP_BS"/>
</dbReference>
<feature type="binding site" evidence="9">
    <location>
        <position position="64"/>
    </location>
    <ligand>
        <name>ATP</name>
        <dbReference type="ChEBI" id="CHEBI:30616"/>
    </ligand>
</feature>
<feature type="compositionally biased region" description="Basic residues" evidence="10">
    <location>
        <begin position="202"/>
        <end position="211"/>
    </location>
</feature>
<feature type="region of interest" description="Disordered" evidence="10">
    <location>
        <begin position="256"/>
        <end position="278"/>
    </location>
</feature>
<dbReference type="PROSITE" id="PS00107">
    <property type="entry name" value="PROTEIN_KINASE_ATP"/>
    <property type="match status" value="1"/>
</dbReference>
<keyword evidence="2" id="KW-0723">Serine/threonine-protein kinase</keyword>
<dbReference type="GO" id="GO:0032889">
    <property type="term" value="P:regulation of vacuole fusion, non-autophagic"/>
    <property type="evidence" value="ECO:0007669"/>
    <property type="project" value="TreeGrafter"/>
</dbReference>
<feature type="region of interest" description="Disordered" evidence="10">
    <location>
        <begin position="184"/>
        <end position="244"/>
    </location>
</feature>
<keyword evidence="5" id="KW-0418">Kinase</keyword>
<evidence type="ECO:0000256" key="9">
    <source>
        <dbReference type="PROSITE-ProRule" id="PRU10141"/>
    </source>
</evidence>
<dbReference type="EMBL" id="PJQD01000005">
    <property type="protein sequence ID" value="POY76216.1"/>
    <property type="molecule type" value="Genomic_DNA"/>
</dbReference>
<dbReference type="PROSITE" id="PS50011">
    <property type="entry name" value="PROTEIN_KINASE_DOM"/>
    <property type="match status" value="1"/>
</dbReference>
<accession>A0A2S5BHG5</accession>
<feature type="domain" description="Protein kinase" evidence="11">
    <location>
        <begin position="35"/>
        <end position="486"/>
    </location>
</feature>
<keyword evidence="4 9" id="KW-0547">Nucleotide-binding</keyword>
<dbReference type="SMART" id="SM00220">
    <property type="entry name" value="S_TKc"/>
    <property type="match status" value="1"/>
</dbReference>
<reference evidence="12 13" key="1">
    <citation type="journal article" date="2018" name="Front. Microbiol.">
        <title>Prospects for Fungal Bioremediation of Acidic Radioactive Waste Sites: Characterization and Genome Sequence of Rhodotorula taiwanensis MD1149.</title>
        <authorList>
            <person name="Tkavc R."/>
            <person name="Matrosova V.Y."/>
            <person name="Grichenko O.E."/>
            <person name="Gostincar C."/>
            <person name="Volpe R.P."/>
            <person name="Klimenkova P."/>
            <person name="Gaidamakova E.K."/>
            <person name="Zhou C.E."/>
            <person name="Stewart B.J."/>
            <person name="Lyman M.G."/>
            <person name="Malfatti S.A."/>
            <person name="Rubinfeld B."/>
            <person name="Courtot M."/>
            <person name="Singh J."/>
            <person name="Dalgard C.L."/>
            <person name="Hamilton T."/>
            <person name="Frey K.G."/>
            <person name="Gunde-Cimerman N."/>
            <person name="Dugan L."/>
            <person name="Daly M.J."/>
        </authorList>
    </citation>
    <scope>NUCLEOTIDE SEQUENCE [LARGE SCALE GENOMIC DNA]</scope>
    <source>
        <strain evidence="12 13">MD1149</strain>
    </source>
</reference>
<evidence type="ECO:0000256" key="1">
    <source>
        <dbReference type="ARBA" id="ARBA00012513"/>
    </source>
</evidence>
<name>A0A2S5BHG5_9BASI</name>
<dbReference type="GO" id="GO:0005794">
    <property type="term" value="C:Golgi apparatus"/>
    <property type="evidence" value="ECO:0007669"/>
    <property type="project" value="TreeGrafter"/>
</dbReference>
<protein>
    <recommendedName>
        <fullName evidence="1">non-specific serine/threonine protein kinase</fullName>
        <ecNumber evidence="1">2.7.11.1</ecNumber>
    </recommendedName>
</protein>
<keyword evidence="3" id="KW-0808">Transferase</keyword>
<dbReference type="STRING" id="741276.A0A2S5BHG5"/>
<evidence type="ECO:0000256" key="2">
    <source>
        <dbReference type="ARBA" id="ARBA00022527"/>
    </source>
</evidence>
<dbReference type="OrthoDB" id="248923at2759"/>
<dbReference type="AlphaFoldDB" id="A0A2S5BHG5"/>
<evidence type="ECO:0000256" key="6">
    <source>
        <dbReference type="ARBA" id="ARBA00022840"/>
    </source>
</evidence>
<keyword evidence="6 9" id="KW-0067">ATP-binding</keyword>
<gene>
    <name evidence="12" type="ORF">BMF94_0411</name>
</gene>
<evidence type="ECO:0000313" key="12">
    <source>
        <dbReference type="EMBL" id="POY76216.1"/>
    </source>
</evidence>
<evidence type="ECO:0000259" key="11">
    <source>
        <dbReference type="PROSITE" id="PS50011"/>
    </source>
</evidence>
<dbReference type="PANTHER" id="PTHR45998">
    <property type="entry name" value="SERINE/THREONINE-PROTEIN KINASE 16"/>
    <property type="match status" value="1"/>
</dbReference>
<comment type="catalytic activity">
    <reaction evidence="7">
        <text>L-threonyl-[protein] + ATP = O-phospho-L-threonyl-[protein] + ADP + H(+)</text>
        <dbReference type="Rhea" id="RHEA:46608"/>
        <dbReference type="Rhea" id="RHEA-COMP:11060"/>
        <dbReference type="Rhea" id="RHEA-COMP:11605"/>
        <dbReference type="ChEBI" id="CHEBI:15378"/>
        <dbReference type="ChEBI" id="CHEBI:30013"/>
        <dbReference type="ChEBI" id="CHEBI:30616"/>
        <dbReference type="ChEBI" id="CHEBI:61977"/>
        <dbReference type="ChEBI" id="CHEBI:456216"/>
        <dbReference type="EC" id="2.7.11.1"/>
    </reaction>
</comment>
<evidence type="ECO:0000256" key="10">
    <source>
        <dbReference type="SAM" id="MobiDB-lite"/>
    </source>
</evidence>
<dbReference type="GO" id="GO:0006624">
    <property type="term" value="P:vacuolar protein processing"/>
    <property type="evidence" value="ECO:0007669"/>
    <property type="project" value="TreeGrafter"/>
</dbReference>
<dbReference type="GO" id="GO:0004674">
    <property type="term" value="F:protein serine/threonine kinase activity"/>
    <property type="evidence" value="ECO:0007669"/>
    <property type="project" value="UniProtKB-KW"/>
</dbReference>
<comment type="catalytic activity">
    <reaction evidence="8">
        <text>L-seryl-[protein] + ATP = O-phospho-L-seryl-[protein] + ADP + H(+)</text>
        <dbReference type="Rhea" id="RHEA:17989"/>
        <dbReference type="Rhea" id="RHEA-COMP:9863"/>
        <dbReference type="Rhea" id="RHEA-COMP:11604"/>
        <dbReference type="ChEBI" id="CHEBI:15378"/>
        <dbReference type="ChEBI" id="CHEBI:29999"/>
        <dbReference type="ChEBI" id="CHEBI:30616"/>
        <dbReference type="ChEBI" id="CHEBI:83421"/>
        <dbReference type="ChEBI" id="CHEBI:456216"/>
        <dbReference type="EC" id="2.7.11.1"/>
    </reaction>
</comment>
<dbReference type="Pfam" id="PF00069">
    <property type="entry name" value="Pkinase"/>
    <property type="match status" value="1"/>
</dbReference>
<dbReference type="InterPro" id="IPR052239">
    <property type="entry name" value="Ser/Thr-specific_kinases"/>
</dbReference>
<sequence length="486" mass="51820">MNIAALLDSAKDAFYALTGSCCKTDATLKLNGRTFKVLQLLGEGGFSYVYLAQDTSSGRLFALKKIRCPAGMGDSVKAALKEVEVQRGSTKEEAQTPATNTRIETAYKRFRHPNIIRCLDSVVTQSREDDGKIIYTYWVSPSLANSVQNIISANAVNGTRYPEQQMLSVFHGTCLAVRAMHQFRRNSGPRATRPSTAGSGSKRSKGKKRANPPKMSAGAAGSYPPAAAGGGASSPQTETEGEDDEGDVLFDEMDADDFGSDEEEEDESGGLRTGDEGQALIGGIESARAQLEEEAGEDSGVSPVPGIDGGRKEVIGKVGDGQSETGGSLGGLEPWAHRDIKPANIMLADDNATPILMDFGSALPARIPIPDRRVALLQQDLAAEHCSMPFRAPELFDVKTGITLTEAVDIWSLGCTLFAMAYGTSPFETAQQSEHGGSIAMAAMGGKYSFPNDGGHYSETFRELVKAMLKVNPDERPDIQQVGAFS</sequence>
<evidence type="ECO:0000256" key="3">
    <source>
        <dbReference type="ARBA" id="ARBA00022679"/>
    </source>
</evidence>
<evidence type="ECO:0000256" key="7">
    <source>
        <dbReference type="ARBA" id="ARBA00047899"/>
    </source>
</evidence>
<dbReference type="SUPFAM" id="SSF56112">
    <property type="entry name" value="Protein kinase-like (PK-like)"/>
    <property type="match status" value="2"/>
</dbReference>
<feature type="region of interest" description="Disordered" evidence="10">
    <location>
        <begin position="291"/>
        <end position="334"/>
    </location>
</feature>
<evidence type="ECO:0000256" key="4">
    <source>
        <dbReference type="ARBA" id="ARBA00022741"/>
    </source>
</evidence>
<dbReference type="GO" id="GO:0005524">
    <property type="term" value="F:ATP binding"/>
    <property type="evidence" value="ECO:0007669"/>
    <property type="project" value="UniProtKB-UniRule"/>
</dbReference>